<organism evidence="1">
    <name type="scientific">Tanacetum cinerariifolium</name>
    <name type="common">Dalmatian daisy</name>
    <name type="synonym">Chrysanthemum cinerariifolium</name>
    <dbReference type="NCBI Taxonomy" id="118510"/>
    <lineage>
        <taxon>Eukaryota</taxon>
        <taxon>Viridiplantae</taxon>
        <taxon>Streptophyta</taxon>
        <taxon>Embryophyta</taxon>
        <taxon>Tracheophyta</taxon>
        <taxon>Spermatophyta</taxon>
        <taxon>Magnoliopsida</taxon>
        <taxon>eudicotyledons</taxon>
        <taxon>Gunneridae</taxon>
        <taxon>Pentapetalae</taxon>
        <taxon>asterids</taxon>
        <taxon>campanulids</taxon>
        <taxon>Asterales</taxon>
        <taxon>Asteraceae</taxon>
        <taxon>Asteroideae</taxon>
        <taxon>Anthemideae</taxon>
        <taxon>Anthemidinae</taxon>
        <taxon>Tanacetum</taxon>
    </lineage>
</organism>
<name>A0A699TIU0_TANCI</name>
<evidence type="ECO:0000313" key="1">
    <source>
        <dbReference type="EMBL" id="GFD10595.1"/>
    </source>
</evidence>
<feature type="non-terminal residue" evidence="1">
    <location>
        <position position="1"/>
    </location>
</feature>
<gene>
    <name evidence="1" type="ORF">Tci_882564</name>
</gene>
<dbReference type="AlphaFoldDB" id="A0A699TIU0"/>
<comment type="caution">
    <text evidence="1">The sequence shown here is derived from an EMBL/GenBank/DDBJ whole genome shotgun (WGS) entry which is preliminary data.</text>
</comment>
<protein>
    <submittedName>
        <fullName evidence="1">Uncharacterized protein</fullName>
    </submittedName>
</protein>
<reference evidence="1" key="1">
    <citation type="journal article" date="2019" name="Sci. Rep.">
        <title>Draft genome of Tanacetum cinerariifolium, the natural source of mosquito coil.</title>
        <authorList>
            <person name="Yamashiro T."/>
            <person name="Shiraishi A."/>
            <person name="Satake H."/>
            <person name="Nakayama K."/>
        </authorList>
    </citation>
    <scope>NUCLEOTIDE SEQUENCE</scope>
</reference>
<accession>A0A699TIU0</accession>
<sequence>REQAAVGLVPEVEPAQRLLGFEVEHVKRIVLFGHRVKALARPIYRNAHRADFGGPRRAQPQRVGGAELLLRHRVRQDDVVVAARHVQPVAGRAPGQPVPRLFDGFLGHHLFGAGRSNLSFTLGERQHAIRKDCFAALAMTSVFC</sequence>
<dbReference type="EMBL" id="BKCJ011253360">
    <property type="protein sequence ID" value="GFD10595.1"/>
    <property type="molecule type" value="Genomic_DNA"/>
</dbReference>
<proteinExistence type="predicted"/>